<proteinExistence type="predicted"/>
<keyword evidence="2" id="KW-1185">Reference proteome</keyword>
<dbReference type="EMBL" id="CAMGYJ010000006">
    <property type="protein sequence ID" value="CAI0428034.1"/>
    <property type="molecule type" value="Genomic_DNA"/>
</dbReference>
<name>A0AAV0L004_9ROSI</name>
<evidence type="ECO:0000313" key="1">
    <source>
        <dbReference type="EMBL" id="CAI0428034.1"/>
    </source>
</evidence>
<gene>
    <name evidence="1" type="ORF">LITE_LOCUS21469</name>
</gene>
<organism evidence="1 2">
    <name type="scientific">Linum tenue</name>
    <dbReference type="NCBI Taxonomy" id="586396"/>
    <lineage>
        <taxon>Eukaryota</taxon>
        <taxon>Viridiplantae</taxon>
        <taxon>Streptophyta</taxon>
        <taxon>Embryophyta</taxon>
        <taxon>Tracheophyta</taxon>
        <taxon>Spermatophyta</taxon>
        <taxon>Magnoliopsida</taxon>
        <taxon>eudicotyledons</taxon>
        <taxon>Gunneridae</taxon>
        <taxon>Pentapetalae</taxon>
        <taxon>rosids</taxon>
        <taxon>fabids</taxon>
        <taxon>Malpighiales</taxon>
        <taxon>Linaceae</taxon>
        <taxon>Linum</taxon>
    </lineage>
</organism>
<dbReference type="AlphaFoldDB" id="A0AAV0L004"/>
<accession>A0AAV0L004</accession>
<evidence type="ECO:0000313" key="2">
    <source>
        <dbReference type="Proteomes" id="UP001154282"/>
    </source>
</evidence>
<comment type="caution">
    <text evidence="1">The sequence shown here is derived from an EMBL/GenBank/DDBJ whole genome shotgun (WGS) entry which is preliminary data.</text>
</comment>
<reference evidence="1" key="1">
    <citation type="submission" date="2022-08" db="EMBL/GenBank/DDBJ databases">
        <authorList>
            <person name="Gutierrez-Valencia J."/>
        </authorList>
    </citation>
    <scope>NUCLEOTIDE SEQUENCE</scope>
</reference>
<sequence>MRNVAVPARSSVVKIQEATLALLLLLLVHLPPLPLCLLISSDADSSFEGLIELGELSVVGVCLFSVVCLSRGSSAMDEDKGMFNVQQTIGTVLCCRCGIRMQPNAANMCVRCLRSDAGRLRGEGFPIDEGIGSQIGRGDDRVAAAAGGAGDYRGDGDGHHPGQFLHPECLAAEQRINSLRSAVEIGAAAFVSRGACSGGGAAAAALRGTVFRRASGIPPPPAAYVVVGGSNRGGSAERQRRR</sequence>
<dbReference type="Proteomes" id="UP001154282">
    <property type="component" value="Unassembled WGS sequence"/>
</dbReference>
<protein>
    <submittedName>
        <fullName evidence="1">Uncharacterized protein</fullName>
    </submittedName>
</protein>